<feature type="region of interest" description="Disordered" evidence="1">
    <location>
        <begin position="1"/>
        <end position="49"/>
    </location>
</feature>
<gene>
    <name evidence="2" type="ORF">PGLA2088_LOCUS47795</name>
</gene>
<proteinExistence type="predicted"/>
<feature type="region of interest" description="Disordered" evidence="1">
    <location>
        <begin position="311"/>
        <end position="343"/>
    </location>
</feature>
<evidence type="ECO:0000313" key="3">
    <source>
        <dbReference type="Proteomes" id="UP000626109"/>
    </source>
</evidence>
<dbReference type="AlphaFoldDB" id="A0A813LR56"/>
<protein>
    <submittedName>
        <fullName evidence="2">Uncharacterized protein</fullName>
    </submittedName>
</protein>
<evidence type="ECO:0000313" key="2">
    <source>
        <dbReference type="EMBL" id="CAE8735368.1"/>
    </source>
</evidence>
<comment type="caution">
    <text evidence="2">The sequence shown here is derived from an EMBL/GenBank/DDBJ whole genome shotgun (WGS) entry which is preliminary data.</text>
</comment>
<name>A0A813LR56_POLGL</name>
<evidence type="ECO:0000256" key="1">
    <source>
        <dbReference type="SAM" id="MobiDB-lite"/>
    </source>
</evidence>
<accession>A0A813LR56</accession>
<dbReference type="Proteomes" id="UP000626109">
    <property type="component" value="Unassembled WGS sequence"/>
</dbReference>
<organism evidence="2 3">
    <name type="scientific">Polarella glacialis</name>
    <name type="common">Dinoflagellate</name>
    <dbReference type="NCBI Taxonomy" id="89957"/>
    <lineage>
        <taxon>Eukaryota</taxon>
        <taxon>Sar</taxon>
        <taxon>Alveolata</taxon>
        <taxon>Dinophyceae</taxon>
        <taxon>Suessiales</taxon>
        <taxon>Suessiaceae</taxon>
        <taxon>Polarella</taxon>
    </lineage>
</organism>
<feature type="compositionally biased region" description="Polar residues" evidence="1">
    <location>
        <begin position="18"/>
        <end position="27"/>
    </location>
</feature>
<sequence length="396" mass="41549">MGAGRSVEASPAAEESGTGASEQTDGTPSGGEAAALGTPEDGGLKGGNTLNSVGSTCGATCEDSPDSTNASCCEDDWCFIESSVVEESQGRCADGPLDEGAFPRFAPFLAASQAYASLSGCRFKSDSFCCLSEPALLNALEPKEASGNPEQQAARRAAEPAVRAFAERLRKSEAPLLEELTRALDMVMFESVRNAMIAAFREVDLWPPSPRPDGVGPEDFDYEDLTAAIPVIAQRTWNEEAKRRQDAAEGGGGGAGHLFKRAVTASFLVDFAHEVGAPMPPAPESHLVVLREFSVCMDAWIRVQSEEAWATAQSTEGDAGDSDDFRAGEDPVIGAEPSTEASQWSHGLGDVAWTVASAVFIGAAATAGITLVRHAAKDRDAEDMKSCKDHQPSLQG</sequence>
<dbReference type="EMBL" id="CAJNNW010036541">
    <property type="protein sequence ID" value="CAE8735368.1"/>
    <property type="molecule type" value="Genomic_DNA"/>
</dbReference>
<reference evidence="2" key="1">
    <citation type="submission" date="2021-02" db="EMBL/GenBank/DDBJ databases">
        <authorList>
            <person name="Dougan E. K."/>
            <person name="Rhodes N."/>
            <person name="Thang M."/>
            <person name="Chan C."/>
        </authorList>
    </citation>
    <scope>NUCLEOTIDE SEQUENCE</scope>
</reference>